<proteinExistence type="predicted"/>
<name>A0ABT6X8S0_9BURK</name>
<keyword evidence="2" id="KW-1185">Reference proteome</keyword>
<dbReference type="Proteomes" id="UP001431902">
    <property type="component" value="Unassembled WGS sequence"/>
</dbReference>
<accession>A0ABT6X8S0</accession>
<evidence type="ECO:0008006" key="3">
    <source>
        <dbReference type="Google" id="ProtNLM"/>
    </source>
</evidence>
<dbReference type="RefSeq" id="WP_283224691.1">
    <property type="nucleotide sequence ID" value="NZ_JASGBH010000007.1"/>
</dbReference>
<organism evidence="1 2">
    <name type="scientific">Limnohabitans lacus</name>
    <dbReference type="NCBI Taxonomy" id="3045173"/>
    <lineage>
        <taxon>Bacteria</taxon>
        <taxon>Pseudomonadati</taxon>
        <taxon>Pseudomonadota</taxon>
        <taxon>Betaproteobacteria</taxon>
        <taxon>Burkholderiales</taxon>
        <taxon>Comamonadaceae</taxon>
        <taxon>Limnohabitans</taxon>
    </lineage>
</organism>
<evidence type="ECO:0000313" key="1">
    <source>
        <dbReference type="EMBL" id="MDI9234317.1"/>
    </source>
</evidence>
<dbReference type="Pfam" id="PF05354">
    <property type="entry name" value="Phage_attach"/>
    <property type="match status" value="1"/>
</dbReference>
<evidence type="ECO:0000313" key="2">
    <source>
        <dbReference type="Proteomes" id="UP001431902"/>
    </source>
</evidence>
<reference evidence="1" key="1">
    <citation type="submission" date="2023-05" db="EMBL/GenBank/DDBJ databases">
        <title>Limnohabitans sp. strain HM2-2 Genome sequencing and assembly.</title>
        <authorList>
            <person name="Jung Y."/>
        </authorList>
    </citation>
    <scope>NUCLEOTIDE SEQUENCE</scope>
    <source>
        <strain evidence="1">HM2-2</strain>
    </source>
</reference>
<gene>
    <name evidence="1" type="ORF">QLQ16_10760</name>
</gene>
<sequence>MFDPHGFLAVFEAHGLATRATRTQVPGDMGFIVGFVQPEEVIFGESVQTAQFAIEYTTTDAPALAVGTSLTIEGTVYRVTQPPRKQGDGTFTRAALEVQRA</sequence>
<dbReference type="InterPro" id="IPR008018">
    <property type="entry name" value="Phage_tail_attach_FII"/>
</dbReference>
<dbReference type="EMBL" id="JASGBH010000007">
    <property type="protein sequence ID" value="MDI9234317.1"/>
    <property type="molecule type" value="Genomic_DNA"/>
</dbReference>
<protein>
    <recommendedName>
        <fullName evidence="3">Head-tail adaptor protein</fullName>
    </recommendedName>
</protein>
<comment type="caution">
    <text evidence="1">The sequence shown here is derived from an EMBL/GenBank/DDBJ whole genome shotgun (WGS) entry which is preliminary data.</text>
</comment>